<accession>A0ACC2SZZ9</accession>
<keyword evidence="2" id="KW-1185">Reference proteome</keyword>
<protein>
    <submittedName>
        <fullName evidence="1">Uncharacterized protein</fullName>
    </submittedName>
</protein>
<proteinExistence type="predicted"/>
<comment type="caution">
    <text evidence="1">The sequence shown here is derived from an EMBL/GenBank/DDBJ whole genome shotgun (WGS) entry which is preliminary data.</text>
</comment>
<evidence type="ECO:0000313" key="2">
    <source>
        <dbReference type="Proteomes" id="UP001165960"/>
    </source>
</evidence>
<reference evidence="1" key="1">
    <citation type="submission" date="2022-04" db="EMBL/GenBank/DDBJ databases">
        <title>Genome of the entomopathogenic fungus Entomophthora muscae.</title>
        <authorList>
            <person name="Elya C."/>
            <person name="Lovett B.R."/>
            <person name="Lee E."/>
            <person name="Macias A.M."/>
            <person name="Hajek A.E."/>
            <person name="De Bivort B.L."/>
            <person name="Kasson M.T."/>
            <person name="De Fine Licht H.H."/>
            <person name="Stajich J.E."/>
        </authorList>
    </citation>
    <scope>NUCLEOTIDE SEQUENCE</scope>
    <source>
        <strain evidence="1">Berkeley</strain>
    </source>
</reference>
<evidence type="ECO:0000313" key="1">
    <source>
        <dbReference type="EMBL" id="KAJ9067860.1"/>
    </source>
</evidence>
<organism evidence="1 2">
    <name type="scientific">Entomophthora muscae</name>
    <dbReference type="NCBI Taxonomy" id="34485"/>
    <lineage>
        <taxon>Eukaryota</taxon>
        <taxon>Fungi</taxon>
        <taxon>Fungi incertae sedis</taxon>
        <taxon>Zoopagomycota</taxon>
        <taxon>Entomophthoromycotina</taxon>
        <taxon>Entomophthoromycetes</taxon>
        <taxon>Entomophthorales</taxon>
        <taxon>Entomophthoraceae</taxon>
        <taxon>Entomophthora</taxon>
    </lineage>
</organism>
<dbReference type="EMBL" id="QTSX02003846">
    <property type="protein sequence ID" value="KAJ9067860.1"/>
    <property type="molecule type" value="Genomic_DNA"/>
</dbReference>
<name>A0ACC2SZZ9_9FUNG</name>
<sequence length="142" mass="15319">MLSYRVFTIALAVLASALPLGAKVELAEESLQAPYGKRILEYGSQLELVNDSLKHSSSLDQGNRPRIPSANPPTDQIEEELDDPTLDPTVLGAATEVFRDPDVAPAATKSPNSLDAAMGKLRHMIDALSTIYRSASKFVDKP</sequence>
<dbReference type="Proteomes" id="UP001165960">
    <property type="component" value="Unassembled WGS sequence"/>
</dbReference>
<gene>
    <name evidence="1" type="ORF">DSO57_1034806</name>
</gene>